<evidence type="ECO:0000313" key="2">
    <source>
        <dbReference type="Proteomes" id="UP000637720"/>
    </source>
</evidence>
<dbReference type="Proteomes" id="UP000637720">
    <property type="component" value="Unassembled WGS sequence"/>
</dbReference>
<reference evidence="1" key="2">
    <citation type="submission" date="2020-09" db="EMBL/GenBank/DDBJ databases">
        <authorList>
            <person name="Sun Q."/>
            <person name="Ohkuma M."/>
        </authorList>
    </citation>
    <scope>NUCLEOTIDE SEQUENCE</scope>
    <source>
        <strain evidence="1">JCM 14719</strain>
    </source>
</reference>
<reference evidence="1" key="1">
    <citation type="journal article" date="2014" name="Int. J. Syst. Evol. Microbiol.">
        <title>Complete genome sequence of Corynebacterium casei LMG S-19264T (=DSM 44701T), isolated from a smear-ripened cheese.</title>
        <authorList>
            <consortium name="US DOE Joint Genome Institute (JGI-PGF)"/>
            <person name="Walter F."/>
            <person name="Albersmeier A."/>
            <person name="Kalinowski J."/>
            <person name="Ruckert C."/>
        </authorList>
    </citation>
    <scope>NUCLEOTIDE SEQUENCE</scope>
    <source>
        <strain evidence="1">JCM 14719</strain>
    </source>
</reference>
<protein>
    <submittedName>
        <fullName evidence="1">Uncharacterized protein</fullName>
    </submittedName>
</protein>
<gene>
    <name evidence="1" type="ORF">GCM10007043_21740</name>
</gene>
<comment type="caution">
    <text evidence="1">The sequence shown here is derived from an EMBL/GenBank/DDBJ whole genome shotgun (WGS) entry which is preliminary data.</text>
</comment>
<proteinExistence type="predicted"/>
<sequence length="64" mass="7720">MTMEQVLRAFKRTDAERRIPLLRREIDEELAKLHHAIMCEDLETIEACKERLEALRREMLLLEL</sequence>
<organism evidence="1 2">
    <name type="scientific">Calditerricola satsumensis</name>
    <dbReference type="NCBI Taxonomy" id="373054"/>
    <lineage>
        <taxon>Bacteria</taxon>
        <taxon>Bacillati</taxon>
        <taxon>Bacillota</taxon>
        <taxon>Bacilli</taxon>
        <taxon>Bacillales</taxon>
        <taxon>Bacillaceae</taxon>
        <taxon>Calditerricola</taxon>
    </lineage>
</organism>
<evidence type="ECO:0000313" key="1">
    <source>
        <dbReference type="EMBL" id="GGK07350.1"/>
    </source>
</evidence>
<dbReference type="AlphaFoldDB" id="A0A8J3BFR4"/>
<accession>A0A8J3BFR4</accession>
<dbReference type="EMBL" id="BMOF01000062">
    <property type="protein sequence ID" value="GGK07350.1"/>
    <property type="molecule type" value="Genomic_DNA"/>
</dbReference>
<name>A0A8J3BFR4_9BACI</name>
<keyword evidence="2" id="KW-1185">Reference proteome</keyword>